<sequence length="87" mass="10364">MGKTNILTHLKSTFNLDVVDQPQFFEQIAELYSRACDYIDRLSDEDSCLIHSQLIKPNNYPYWMDSNGWALYLPEMSLEHYEDYHKL</sequence>
<accession>A0A3B0XTA0</accession>
<proteinExistence type="predicted"/>
<dbReference type="EMBL" id="UOFL01000022">
    <property type="protein sequence ID" value="VAW71498.1"/>
    <property type="molecule type" value="Genomic_DNA"/>
</dbReference>
<organism evidence="1">
    <name type="scientific">hydrothermal vent metagenome</name>
    <dbReference type="NCBI Taxonomy" id="652676"/>
    <lineage>
        <taxon>unclassified sequences</taxon>
        <taxon>metagenomes</taxon>
        <taxon>ecological metagenomes</taxon>
    </lineage>
</organism>
<protein>
    <submittedName>
        <fullName evidence="1">Uncharacterized protein</fullName>
    </submittedName>
</protein>
<gene>
    <name evidence="1" type="ORF">MNBD_GAMMA12-3816</name>
</gene>
<name>A0A3B0XTA0_9ZZZZ</name>
<reference evidence="1" key="1">
    <citation type="submission" date="2018-06" db="EMBL/GenBank/DDBJ databases">
        <authorList>
            <person name="Zhirakovskaya E."/>
        </authorList>
    </citation>
    <scope>NUCLEOTIDE SEQUENCE</scope>
</reference>
<dbReference type="AlphaFoldDB" id="A0A3B0XTA0"/>
<evidence type="ECO:0000313" key="1">
    <source>
        <dbReference type="EMBL" id="VAW71498.1"/>
    </source>
</evidence>